<keyword evidence="3" id="KW-1185">Reference proteome</keyword>
<accession>A0A517WN64</accession>
<protein>
    <submittedName>
        <fullName evidence="2">Uncharacterized protein</fullName>
    </submittedName>
</protein>
<dbReference type="AlphaFoldDB" id="A0A517WN64"/>
<evidence type="ECO:0000313" key="2">
    <source>
        <dbReference type="EMBL" id="QDU06678.1"/>
    </source>
</evidence>
<dbReference type="OrthoDB" id="289989at2"/>
<organism evidence="2 3">
    <name type="scientific">Gimesia aquarii</name>
    <dbReference type="NCBI Taxonomy" id="2527964"/>
    <lineage>
        <taxon>Bacteria</taxon>
        <taxon>Pseudomonadati</taxon>
        <taxon>Planctomycetota</taxon>
        <taxon>Planctomycetia</taxon>
        <taxon>Planctomycetales</taxon>
        <taxon>Planctomycetaceae</taxon>
        <taxon>Gimesia</taxon>
    </lineage>
</organism>
<dbReference type="EMBL" id="CP037422">
    <property type="protein sequence ID" value="QDU06678.1"/>
    <property type="molecule type" value="Genomic_DNA"/>
</dbReference>
<feature type="chain" id="PRO_5021754359" evidence="1">
    <location>
        <begin position="25"/>
        <end position="271"/>
    </location>
</feature>
<sequence precursor="true">MVVRFFTFLVIVIISFIHCEWASAADNYSFPASYYLPGDAFFHTVITEKTLKKLEENPDYAFEYNRSHWNYTFPGYYSLSLGKQNRKLAKQIKKAYEEVRYSMRLLRLKVRGKSPNSISGKSSEEKTEFVEINGPDLFFYNEDYDWKKMQFAIKYNEHWHQELMKFGYPNGDYAPFVKTPEAIIQSWRFSTVVPPLSVQLPDVPIIKHRAVDAPMIAKGRLRAIMLPDNKYKRYYKRKNYLHLIEITNEGYFTYHASEGEWRQSGVKLDNK</sequence>
<gene>
    <name evidence="2" type="ORF">V202x_00210</name>
</gene>
<evidence type="ECO:0000313" key="3">
    <source>
        <dbReference type="Proteomes" id="UP000318384"/>
    </source>
</evidence>
<feature type="signal peptide" evidence="1">
    <location>
        <begin position="1"/>
        <end position="24"/>
    </location>
</feature>
<evidence type="ECO:0000256" key="1">
    <source>
        <dbReference type="SAM" id="SignalP"/>
    </source>
</evidence>
<dbReference type="Proteomes" id="UP000318384">
    <property type="component" value="Chromosome"/>
</dbReference>
<proteinExistence type="predicted"/>
<reference evidence="2 3" key="1">
    <citation type="submission" date="2019-03" db="EMBL/GenBank/DDBJ databases">
        <title>Deep-cultivation of Planctomycetes and their phenomic and genomic characterization uncovers novel biology.</title>
        <authorList>
            <person name="Wiegand S."/>
            <person name="Jogler M."/>
            <person name="Boedeker C."/>
            <person name="Pinto D."/>
            <person name="Vollmers J."/>
            <person name="Rivas-Marin E."/>
            <person name="Kohn T."/>
            <person name="Peeters S.H."/>
            <person name="Heuer A."/>
            <person name="Rast P."/>
            <person name="Oberbeckmann S."/>
            <person name="Bunk B."/>
            <person name="Jeske O."/>
            <person name="Meyerdierks A."/>
            <person name="Storesund J.E."/>
            <person name="Kallscheuer N."/>
            <person name="Luecker S."/>
            <person name="Lage O.M."/>
            <person name="Pohl T."/>
            <person name="Merkel B.J."/>
            <person name="Hornburger P."/>
            <person name="Mueller R.-W."/>
            <person name="Bruemmer F."/>
            <person name="Labrenz M."/>
            <person name="Spormann A.M."/>
            <person name="Op den Camp H."/>
            <person name="Overmann J."/>
            <person name="Amann R."/>
            <person name="Jetten M.S.M."/>
            <person name="Mascher T."/>
            <person name="Medema M.H."/>
            <person name="Devos D.P."/>
            <person name="Kaster A.-K."/>
            <person name="Ovreas L."/>
            <person name="Rohde M."/>
            <person name="Galperin M.Y."/>
            <person name="Jogler C."/>
        </authorList>
    </citation>
    <scope>NUCLEOTIDE SEQUENCE [LARGE SCALE GENOMIC DNA]</scope>
    <source>
        <strain evidence="2 3">V202</strain>
    </source>
</reference>
<dbReference type="RefSeq" id="WP_145170054.1">
    <property type="nucleotide sequence ID" value="NZ_CP037422.1"/>
</dbReference>
<name>A0A517WN64_9PLAN</name>
<keyword evidence="1" id="KW-0732">Signal</keyword>